<dbReference type="PANTHER" id="PTHR35010:SF2">
    <property type="entry name" value="BLL4672 PROTEIN"/>
    <property type="match status" value="1"/>
</dbReference>
<dbReference type="Pfam" id="PF17765">
    <property type="entry name" value="MLTR_LBD"/>
    <property type="match status" value="1"/>
</dbReference>
<dbReference type="Gene3D" id="3.30.450.180">
    <property type="match status" value="1"/>
</dbReference>
<dbReference type="CDD" id="cd00093">
    <property type="entry name" value="HTH_XRE"/>
    <property type="match status" value="1"/>
</dbReference>
<proteinExistence type="predicted"/>
<dbReference type="SUPFAM" id="SSF47413">
    <property type="entry name" value="lambda repressor-like DNA-binding domains"/>
    <property type="match status" value="1"/>
</dbReference>
<dbReference type="InterPro" id="IPR041413">
    <property type="entry name" value="MLTR_LBD"/>
</dbReference>
<dbReference type="PROSITE" id="PS50943">
    <property type="entry name" value="HTH_CROC1"/>
    <property type="match status" value="1"/>
</dbReference>
<dbReference type="SMART" id="SM00530">
    <property type="entry name" value="HTH_XRE"/>
    <property type="match status" value="1"/>
</dbReference>
<dbReference type="EMBL" id="BAAALD010000007">
    <property type="protein sequence ID" value="GAA1073431.1"/>
    <property type="molecule type" value="Genomic_DNA"/>
</dbReference>
<reference evidence="3 4" key="1">
    <citation type="journal article" date="2019" name="Int. J. Syst. Evol. Microbiol.">
        <title>The Global Catalogue of Microorganisms (GCM) 10K type strain sequencing project: providing services to taxonomists for standard genome sequencing and annotation.</title>
        <authorList>
            <consortium name="The Broad Institute Genomics Platform"/>
            <consortium name="The Broad Institute Genome Sequencing Center for Infectious Disease"/>
            <person name="Wu L."/>
            <person name="Ma J."/>
        </authorList>
    </citation>
    <scope>NUCLEOTIDE SEQUENCE [LARGE SCALE GENOMIC DNA]</scope>
    <source>
        <strain evidence="3 4">JCM 13002</strain>
    </source>
</reference>
<dbReference type="RefSeq" id="WP_344622416.1">
    <property type="nucleotide sequence ID" value="NZ_BAAALD010000007.1"/>
</dbReference>
<dbReference type="InterPro" id="IPR010982">
    <property type="entry name" value="Lambda_DNA-bd_dom_sf"/>
</dbReference>
<feature type="region of interest" description="Disordered" evidence="1">
    <location>
        <begin position="282"/>
        <end position="305"/>
    </location>
</feature>
<dbReference type="Pfam" id="PF13560">
    <property type="entry name" value="HTH_31"/>
    <property type="match status" value="1"/>
</dbReference>
<protein>
    <submittedName>
        <fullName evidence="3">Helix-turn-helix transcriptional regulator</fullName>
    </submittedName>
</protein>
<accession>A0ABN1TBS9</accession>
<keyword evidence="4" id="KW-1185">Reference proteome</keyword>
<evidence type="ECO:0000313" key="3">
    <source>
        <dbReference type="EMBL" id="GAA1073431.1"/>
    </source>
</evidence>
<dbReference type="Gene3D" id="1.10.260.40">
    <property type="entry name" value="lambda repressor-like DNA-binding domains"/>
    <property type="match status" value="1"/>
</dbReference>
<feature type="domain" description="HTH cro/C1-type" evidence="2">
    <location>
        <begin position="31"/>
        <end position="83"/>
    </location>
</feature>
<dbReference type="Proteomes" id="UP001499987">
    <property type="component" value="Unassembled WGS sequence"/>
</dbReference>
<name>A0ABN1TBS9_9ACTN</name>
<evidence type="ECO:0000313" key="4">
    <source>
        <dbReference type="Proteomes" id="UP001499987"/>
    </source>
</evidence>
<organism evidence="3 4">
    <name type="scientific">Kitasatospora arboriphila</name>
    <dbReference type="NCBI Taxonomy" id="258052"/>
    <lineage>
        <taxon>Bacteria</taxon>
        <taxon>Bacillati</taxon>
        <taxon>Actinomycetota</taxon>
        <taxon>Actinomycetes</taxon>
        <taxon>Kitasatosporales</taxon>
        <taxon>Streptomycetaceae</taxon>
        <taxon>Kitasatospora</taxon>
    </lineage>
</organism>
<comment type="caution">
    <text evidence="3">The sequence shown here is derived from an EMBL/GenBank/DDBJ whole genome shotgun (WGS) entry which is preliminary data.</text>
</comment>
<evidence type="ECO:0000256" key="1">
    <source>
        <dbReference type="SAM" id="MobiDB-lite"/>
    </source>
</evidence>
<gene>
    <name evidence="3" type="ORF">GCM10009663_11870</name>
</gene>
<dbReference type="InterPro" id="IPR001387">
    <property type="entry name" value="Cro/C1-type_HTH"/>
</dbReference>
<dbReference type="PANTHER" id="PTHR35010">
    <property type="entry name" value="BLL4672 PROTEIN-RELATED"/>
    <property type="match status" value="1"/>
</dbReference>
<sequence length="305" mass="33961">MSTATGLNEFLRSRRARLRPQDVALPEYGGARRVAGLRREEIALLAGVSVDYYTRMEQGRVPNPSAAVLDSLARALRLDEDETRHLHQLARPRRRGVPAAGHPPQPQLVRPMLRRVLDRLDDFPALVMGRRMDVLAWNPAAGALLGDYGALDPAERNIARITFLAPSSRELFADWADCARENVAYLHLEAGRHPDDPVLARLIGELSMRSQDFRRMWAEHPVRDKTAGTKRFRHPLVGELELAYETLRAADDRDQALITYAAEPGSASEDALRMLLAWSAPAPDEEDHRPLRAAAPDGRGVSGAR</sequence>
<evidence type="ECO:0000259" key="2">
    <source>
        <dbReference type="PROSITE" id="PS50943"/>
    </source>
</evidence>